<dbReference type="Pfam" id="PF00126">
    <property type="entry name" value="HTH_1"/>
    <property type="match status" value="1"/>
</dbReference>
<evidence type="ECO:0000256" key="3">
    <source>
        <dbReference type="ARBA" id="ARBA00023125"/>
    </source>
</evidence>
<proteinExistence type="inferred from homology"/>
<dbReference type="Gene3D" id="3.40.190.10">
    <property type="entry name" value="Periplasmic binding protein-like II"/>
    <property type="match status" value="2"/>
</dbReference>
<evidence type="ECO:0000256" key="1">
    <source>
        <dbReference type="ARBA" id="ARBA00009437"/>
    </source>
</evidence>
<comment type="similarity">
    <text evidence="1">Belongs to the LysR transcriptional regulatory family.</text>
</comment>
<dbReference type="SUPFAM" id="SSF53850">
    <property type="entry name" value="Periplasmic binding protein-like II"/>
    <property type="match status" value="1"/>
</dbReference>
<dbReference type="InterPro" id="IPR005119">
    <property type="entry name" value="LysR_subst-bd"/>
</dbReference>
<dbReference type="InterPro" id="IPR011991">
    <property type="entry name" value="ArsR-like_HTH"/>
</dbReference>
<name>A0ABW6Z543_9ACTN</name>
<dbReference type="RefSeq" id="WP_244405421.1">
    <property type="nucleotide sequence ID" value="NZ_JBFACJ010000022.1"/>
</dbReference>
<dbReference type="EMBL" id="JBICBM010000019">
    <property type="protein sequence ID" value="MFF9886266.1"/>
    <property type="molecule type" value="Genomic_DNA"/>
</dbReference>
<dbReference type="InterPro" id="IPR000847">
    <property type="entry name" value="LysR_HTH_N"/>
</dbReference>
<gene>
    <name evidence="6" type="ORF">ACF1HC_32420</name>
</gene>
<dbReference type="PANTHER" id="PTHR30346">
    <property type="entry name" value="TRANSCRIPTIONAL DUAL REGULATOR HCAR-RELATED"/>
    <property type="match status" value="1"/>
</dbReference>
<dbReference type="InterPro" id="IPR036390">
    <property type="entry name" value="WH_DNA-bd_sf"/>
</dbReference>
<keyword evidence="3" id="KW-0238">DNA-binding</keyword>
<evidence type="ECO:0000313" key="7">
    <source>
        <dbReference type="Proteomes" id="UP001603418"/>
    </source>
</evidence>
<comment type="caution">
    <text evidence="6">The sequence shown here is derived from an EMBL/GenBank/DDBJ whole genome shotgun (WGS) entry which is preliminary data.</text>
</comment>
<dbReference type="InterPro" id="IPR036388">
    <property type="entry name" value="WH-like_DNA-bd_sf"/>
</dbReference>
<protein>
    <submittedName>
        <fullName evidence="6">LysR family transcriptional regulator</fullName>
    </submittedName>
</protein>
<evidence type="ECO:0000313" key="6">
    <source>
        <dbReference type="EMBL" id="MFF9886266.1"/>
    </source>
</evidence>
<keyword evidence="4" id="KW-0804">Transcription</keyword>
<dbReference type="PROSITE" id="PS50931">
    <property type="entry name" value="HTH_LYSR"/>
    <property type="match status" value="1"/>
</dbReference>
<evidence type="ECO:0000256" key="4">
    <source>
        <dbReference type="ARBA" id="ARBA00023163"/>
    </source>
</evidence>
<keyword evidence="2" id="KW-0805">Transcription regulation</keyword>
<dbReference type="PANTHER" id="PTHR30346:SF29">
    <property type="entry name" value="LYSR SUBSTRATE-BINDING"/>
    <property type="match status" value="1"/>
</dbReference>
<evidence type="ECO:0000259" key="5">
    <source>
        <dbReference type="PROSITE" id="PS50931"/>
    </source>
</evidence>
<evidence type="ECO:0000256" key="2">
    <source>
        <dbReference type="ARBA" id="ARBA00023015"/>
    </source>
</evidence>
<sequence length="312" mass="32953">MMLDVRRLRILHHLAIHGTVAAAAEALHLTAPAVSQQLAVLEREAGLPVVEKHGRTLRLTTAGELLVAHAEVVLGDLAAAESDLAALRGGRRGQVRVAAFASAARTLFPAVYRALAEEDDAWSRRLALHLTVLEPGDALQALHKREIDVAVVHGYTVLPRDFPSGSEQEALMEDPVVAVLRLDHADRLGLAPGAPADLSALAQAPWLTPAPDTSCYEMIQRTCGAAGFVPDIRVRSSDFAVLTSLVAAGAGVALAPRLAVPDDAAGVSLHPLTRPVSRTVFTVSRSGTARRPDIHLLNSLLKRAAADHSGSP</sequence>
<accession>A0ABW6Z543</accession>
<dbReference type="Proteomes" id="UP001603418">
    <property type="component" value="Unassembled WGS sequence"/>
</dbReference>
<dbReference type="CDD" id="cd00090">
    <property type="entry name" value="HTH_ARSR"/>
    <property type="match status" value="1"/>
</dbReference>
<feature type="domain" description="HTH lysR-type" evidence="5">
    <location>
        <begin position="3"/>
        <end position="60"/>
    </location>
</feature>
<dbReference type="SUPFAM" id="SSF46785">
    <property type="entry name" value="Winged helix' DNA-binding domain"/>
    <property type="match status" value="1"/>
</dbReference>
<reference evidence="6 7" key="1">
    <citation type="submission" date="2024-10" db="EMBL/GenBank/DDBJ databases">
        <title>The Natural Products Discovery Center: Release of the First 8490 Sequenced Strains for Exploring Actinobacteria Biosynthetic Diversity.</title>
        <authorList>
            <person name="Kalkreuter E."/>
            <person name="Kautsar S.A."/>
            <person name="Yang D."/>
            <person name="Bader C.D."/>
            <person name="Teijaro C.N."/>
            <person name="Fluegel L."/>
            <person name="Davis C.M."/>
            <person name="Simpson J.R."/>
            <person name="Lauterbach L."/>
            <person name="Steele A.D."/>
            <person name="Gui C."/>
            <person name="Meng S."/>
            <person name="Li G."/>
            <person name="Viehrig K."/>
            <person name="Ye F."/>
            <person name="Su P."/>
            <person name="Kiefer A.F."/>
            <person name="Nichols A."/>
            <person name="Cepeda A.J."/>
            <person name="Yan W."/>
            <person name="Fan B."/>
            <person name="Jiang Y."/>
            <person name="Adhikari A."/>
            <person name="Zheng C.-J."/>
            <person name="Schuster L."/>
            <person name="Cowan T.M."/>
            <person name="Smanski M.J."/>
            <person name="Chevrette M.G."/>
            <person name="De Carvalho L.P.S."/>
            <person name="Shen B."/>
        </authorList>
    </citation>
    <scope>NUCLEOTIDE SEQUENCE [LARGE SCALE GENOMIC DNA]</scope>
    <source>
        <strain evidence="6 7">NPDC013366</strain>
    </source>
</reference>
<dbReference type="Pfam" id="PF03466">
    <property type="entry name" value="LysR_substrate"/>
    <property type="match status" value="1"/>
</dbReference>
<dbReference type="Gene3D" id="1.10.10.10">
    <property type="entry name" value="Winged helix-like DNA-binding domain superfamily/Winged helix DNA-binding domain"/>
    <property type="match status" value="1"/>
</dbReference>
<keyword evidence="7" id="KW-1185">Reference proteome</keyword>
<organism evidence="6 7">
    <name type="scientific">Streptomyces eurythermus</name>
    <dbReference type="NCBI Taxonomy" id="42237"/>
    <lineage>
        <taxon>Bacteria</taxon>
        <taxon>Bacillati</taxon>
        <taxon>Actinomycetota</taxon>
        <taxon>Actinomycetes</taxon>
        <taxon>Kitasatosporales</taxon>
        <taxon>Streptomycetaceae</taxon>
        <taxon>Streptomyces</taxon>
    </lineage>
</organism>